<evidence type="ECO:0000313" key="2">
    <source>
        <dbReference type="EMBL" id="KAJ8342485.1"/>
    </source>
</evidence>
<dbReference type="EMBL" id="JAINUF010000014">
    <property type="protein sequence ID" value="KAJ8342485.1"/>
    <property type="molecule type" value="Genomic_DNA"/>
</dbReference>
<feature type="region of interest" description="Disordered" evidence="1">
    <location>
        <begin position="27"/>
        <end position="49"/>
    </location>
</feature>
<organism evidence="2 3">
    <name type="scientific">Synaphobranchus kaupii</name>
    <name type="common">Kaup's arrowtooth eel</name>
    <dbReference type="NCBI Taxonomy" id="118154"/>
    <lineage>
        <taxon>Eukaryota</taxon>
        <taxon>Metazoa</taxon>
        <taxon>Chordata</taxon>
        <taxon>Craniata</taxon>
        <taxon>Vertebrata</taxon>
        <taxon>Euteleostomi</taxon>
        <taxon>Actinopterygii</taxon>
        <taxon>Neopterygii</taxon>
        <taxon>Teleostei</taxon>
        <taxon>Anguilliformes</taxon>
        <taxon>Synaphobranchidae</taxon>
        <taxon>Synaphobranchus</taxon>
    </lineage>
</organism>
<feature type="region of interest" description="Disordered" evidence="1">
    <location>
        <begin position="88"/>
        <end position="114"/>
    </location>
</feature>
<sequence length="114" mass="11921">MLIAPDKLSLGVPRPVILLVRALSSTRPSALTPTYSRSSSAQTRGRPPPLLFAPSGCPTFFQGKMVVSESGGPHAAEAPDAGVCSEQAEHLEEHRVQNWSGSEGRSGGLNLNSG</sequence>
<name>A0A9Q1EP86_SYNKA</name>
<dbReference type="Proteomes" id="UP001152622">
    <property type="component" value="Chromosome 14"/>
</dbReference>
<gene>
    <name evidence="2" type="ORF">SKAU_G00324130</name>
</gene>
<evidence type="ECO:0000256" key="1">
    <source>
        <dbReference type="SAM" id="MobiDB-lite"/>
    </source>
</evidence>
<dbReference type="AlphaFoldDB" id="A0A9Q1EP86"/>
<feature type="compositionally biased region" description="Polar residues" evidence="1">
    <location>
        <begin position="97"/>
        <end position="114"/>
    </location>
</feature>
<accession>A0A9Q1EP86</accession>
<evidence type="ECO:0000313" key="3">
    <source>
        <dbReference type="Proteomes" id="UP001152622"/>
    </source>
</evidence>
<reference evidence="2" key="1">
    <citation type="journal article" date="2023" name="Science">
        <title>Genome structures resolve the early diversification of teleost fishes.</title>
        <authorList>
            <person name="Parey E."/>
            <person name="Louis A."/>
            <person name="Montfort J."/>
            <person name="Bouchez O."/>
            <person name="Roques C."/>
            <person name="Iampietro C."/>
            <person name="Lluch J."/>
            <person name="Castinel A."/>
            <person name="Donnadieu C."/>
            <person name="Desvignes T."/>
            <person name="Floi Bucao C."/>
            <person name="Jouanno E."/>
            <person name="Wen M."/>
            <person name="Mejri S."/>
            <person name="Dirks R."/>
            <person name="Jansen H."/>
            <person name="Henkel C."/>
            <person name="Chen W.J."/>
            <person name="Zahm M."/>
            <person name="Cabau C."/>
            <person name="Klopp C."/>
            <person name="Thompson A.W."/>
            <person name="Robinson-Rechavi M."/>
            <person name="Braasch I."/>
            <person name="Lecointre G."/>
            <person name="Bobe J."/>
            <person name="Postlethwait J.H."/>
            <person name="Berthelot C."/>
            <person name="Roest Crollius H."/>
            <person name="Guiguen Y."/>
        </authorList>
    </citation>
    <scope>NUCLEOTIDE SEQUENCE</scope>
    <source>
        <strain evidence="2">WJC10195</strain>
    </source>
</reference>
<protein>
    <submittedName>
        <fullName evidence="2">Uncharacterized protein</fullName>
    </submittedName>
</protein>
<feature type="compositionally biased region" description="Polar residues" evidence="1">
    <location>
        <begin position="27"/>
        <end position="43"/>
    </location>
</feature>
<keyword evidence="3" id="KW-1185">Reference proteome</keyword>
<proteinExistence type="predicted"/>
<comment type="caution">
    <text evidence="2">The sequence shown here is derived from an EMBL/GenBank/DDBJ whole genome shotgun (WGS) entry which is preliminary data.</text>
</comment>